<dbReference type="AlphaFoldDB" id="A0A2V4IFI5"/>
<protein>
    <recommendedName>
        <fullName evidence="3">DUF3077 domain-containing protein</fullName>
    </recommendedName>
</protein>
<sequence>MIKIVPDPPLQASDSPHTLEDLLVQIAEYLVCAFTAAQHAAMIHTKPPGQVMALTAVHEIDSARSLVEMALSRVQARH</sequence>
<organism evidence="1 2">
    <name type="scientific">Pseudomonas soli</name>
    <dbReference type="NCBI Taxonomy" id="1306993"/>
    <lineage>
        <taxon>Bacteria</taxon>
        <taxon>Pseudomonadati</taxon>
        <taxon>Pseudomonadota</taxon>
        <taxon>Gammaproteobacteria</taxon>
        <taxon>Pseudomonadales</taxon>
        <taxon>Pseudomonadaceae</taxon>
        <taxon>Pseudomonas</taxon>
    </lineage>
</organism>
<name>A0A2V4IFI5_9PSED</name>
<dbReference type="Proteomes" id="UP000247620">
    <property type="component" value="Unassembled WGS sequence"/>
</dbReference>
<accession>A0A2V4IFI5</accession>
<reference evidence="1 2" key="1">
    <citation type="submission" date="2018-06" db="EMBL/GenBank/DDBJ databases">
        <title>Pseudomonas diversity within urban Lake Michigan freshwaters.</title>
        <authorList>
            <person name="Batrich M."/>
            <person name="Hatzopoulos T."/>
            <person name="Putonti C."/>
        </authorList>
    </citation>
    <scope>NUCLEOTIDE SEQUENCE [LARGE SCALE GENOMIC DNA]</scope>
    <source>
        <strain evidence="1 2">LBp-160603</strain>
    </source>
</reference>
<evidence type="ECO:0000313" key="1">
    <source>
        <dbReference type="EMBL" id="PYB85283.1"/>
    </source>
</evidence>
<evidence type="ECO:0000313" key="2">
    <source>
        <dbReference type="Proteomes" id="UP000247620"/>
    </source>
</evidence>
<comment type="caution">
    <text evidence="1">The sequence shown here is derived from an EMBL/GenBank/DDBJ whole genome shotgun (WGS) entry which is preliminary data.</text>
</comment>
<dbReference type="EMBL" id="QJRO01000002">
    <property type="protein sequence ID" value="PYB85283.1"/>
    <property type="molecule type" value="Genomic_DNA"/>
</dbReference>
<gene>
    <name evidence="1" type="ORF">DMX07_04625</name>
</gene>
<evidence type="ECO:0008006" key="3">
    <source>
        <dbReference type="Google" id="ProtNLM"/>
    </source>
</evidence>
<dbReference type="RefSeq" id="WP_102681693.1">
    <property type="nucleotide sequence ID" value="NZ_CP151184.1"/>
</dbReference>
<proteinExistence type="predicted"/>